<evidence type="ECO:0000313" key="3">
    <source>
        <dbReference type="Proteomes" id="UP001151478"/>
    </source>
</evidence>
<keyword evidence="3" id="KW-1185">Reference proteome</keyword>
<dbReference type="RefSeq" id="WP_265725913.1">
    <property type="nucleotide sequence ID" value="NZ_JAOSLC020000003.1"/>
</dbReference>
<organism evidence="2 3">
    <name type="scientific">Polaribacter ponticola</name>
    <dbReference type="NCBI Taxonomy" id="2978475"/>
    <lineage>
        <taxon>Bacteria</taxon>
        <taxon>Pseudomonadati</taxon>
        <taxon>Bacteroidota</taxon>
        <taxon>Flavobacteriia</taxon>
        <taxon>Flavobacteriales</taxon>
        <taxon>Flavobacteriaceae</taxon>
    </lineage>
</organism>
<gene>
    <name evidence="2" type="ORF">N5A56_013480</name>
</gene>
<feature type="signal peptide" evidence="1">
    <location>
        <begin position="1"/>
        <end position="22"/>
    </location>
</feature>
<comment type="caution">
    <text evidence="2">The sequence shown here is derived from an EMBL/GenBank/DDBJ whole genome shotgun (WGS) entry which is preliminary data.</text>
</comment>
<reference evidence="2" key="1">
    <citation type="submission" date="2023-02" db="EMBL/GenBank/DDBJ databases">
        <title>Polaribacter ponticola sp. nov., isolated from seawater.</title>
        <authorList>
            <person name="Baek J.H."/>
            <person name="Kim J.M."/>
            <person name="Choi D.G."/>
            <person name="Jeon C.O."/>
        </authorList>
    </citation>
    <scope>NUCLEOTIDE SEQUENCE</scope>
    <source>
        <strain evidence="2">MSW5</strain>
    </source>
</reference>
<keyword evidence="1" id="KW-0732">Signal</keyword>
<accession>A0ABT5SD53</accession>
<protein>
    <submittedName>
        <fullName evidence="2">Uncharacterized protein</fullName>
    </submittedName>
</protein>
<dbReference type="Proteomes" id="UP001151478">
    <property type="component" value="Unassembled WGS sequence"/>
</dbReference>
<dbReference type="EMBL" id="JAOSLC020000003">
    <property type="protein sequence ID" value="MDD7915361.1"/>
    <property type="molecule type" value="Genomic_DNA"/>
</dbReference>
<name>A0ABT5SD53_9FLAO</name>
<proteinExistence type="predicted"/>
<evidence type="ECO:0000256" key="1">
    <source>
        <dbReference type="SAM" id="SignalP"/>
    </source>
</evidence>
<evidence type="ECO:0000313" key="2">
    <source>
        <dbReference type="EMBL" id="MDD7915361.1"/>
    </source>
</evidence>
<sequence length="116" mass="13137">MKKFQNTVILFLFILASFQSFGQEIPKLTITDFSDLPAAKVGEKSFGYAGMLGGHQKDVFIVAGGANFPEGLPWEGGKKYGVMKCIFLKMVNGDYQQNNYQFLWVMLHPYLPKKEF</sequence>
<feature type="chain" id="PRO_5045171803" evidence="1">
    <location>
        <begin position="23"/>
        <end position="116"/>
    </location>
</feature>